<protein>
    <recommendedName>
        <fullName evidence="4">Carboxypeptidase regulatory-like domain-containing protein</fullName>
    </recommendedName>
</protein>
<dbReference type="RefSeq" id="WP_156639724.1">
    <property type="nucleotide sequence ID" value="NZ_WOXT01000001.1"/>
</dbReference>
<dbReference type="Gene3D" id="2.60.40.1120">
    <property type="entry name" value="Carboxypeptidase-like, regulatory domain"/>
    <property type="match status" value="1"/>
</dbReference>
<gene>
    <name evidence="2" type="ORF">GN331_01605</name>
</gene>
<keyword evidence="1" id="KW-0732">Signal</keyword>
<dbReference type="Proteomes" id="UP000479692">
    <property type="component" value="Unassembled WGS sequence"/>
</dbReference>
<feature type="chain" id="PRO_5028990390" description="Carboxypeptidase regulatory-like domain-containing protein" evidence="1">
    <location>
        <begin position="25"/>
        <end position="100"/>
    </location>
</feature>
<evidence type="ECO:0008006" key="4">
    <source>
        <dbReference type="Google" id="ProtNLM"/>
    </source>
</evidence>
<dbReference type="AlphaFoldDB" id="A0A7C9LH75"/>
<evidence type="ECO:0000313" key="2">
    <source>
        <dbReference type="EMBL" id="MUV12899.1"/>
    </source>
</evidence>
<accession>A0A7C9LH75</accession>
<dbReference type="InterPro" id="IPR013784">
    <property type="entry name" value="Carb-bd-like_fold"/>
</dbReference>
<comment type="caution">
    <text evidence="2">The sequence shown here is derived from an EMBL/GenBank/DDBJ whole genome shotgun (WGS) entry which is preliminary data.</text>
</comment>
<dbReference type="EMBL" id="WOXT01000001">
    <property type="protein sequence ID" value="MUV12899.1"/>
    <property type="molecule type" value="Genomic_DNA"/>
</dbReference>
<keyword evidence="3" id="KW-1185">Reference proteome</keyword>
<name>A0A7C9LH75_9GAMM</name>
<reference evidence="2 3" key="1">
    <citation type="submission" date="2019-12" db="EMBL/GenBank/DDBJ databases">
        <authorList>
            <person name="Xu J."/>
        </authorList>
    </citation>
    <scope>NUCLEOTIDE SEQUENCE [LARGE SCALE GENOMIC DNA]</scope>
    <source>
        <strain evidence="2 3">HX-5-24</strain>
    </source>
</reference>
<sequence>MAKPVHRFAVALFALGLFISSAFAQQSGGGLWGRAKAGDAIHIENPETGTKQDQTLTEDGRYRFERIPVGIYTVTITHADGTQDPPKKVRVQLGTNTYVK</sequence>
<organism evidence="2 3">
    <name type="scientific">Noviluteimonas gilva</name>
    <dbReference type="NCBI Taxonomy" id="2682097"/>
    <lineage>
        <taxon>Bacteria</taxon>
        <taxon>Pseudomonadati</taxon>
        <taxon>Pseudomonadota</taxon>
        <taxon>Gammaproteobacteria</taxon>
        <taxon>Lysobacterales</taxon>
        <taxon>Lysobacteraceae</taxon>
        <taxon>Noviluteimonas</taxon>
    </lineage>
</organism>
<feature type="signal peptide" evidence="1">
    <location>
        <begin position="1"/>
        <end position="24"/>
    </location>
</feature>
<dbReference type="GO" id="GO:0030246">
    <property type="term" value="F:carbohydrate binding"/>
    <property type="evidence" value="ECO:0007669"/>
    <property type="project" value="InterPro"/>
</dbReference>
<dbReference type="SUPFAM" id="SSF49452">
    <property type="entry name" value="Starch-binding domain-like"/>
    <property type="match status" value="1"/>
</dbReference>
<evidence type="ECO:0000313" key="3">
    <source>
        <dbReference type="Proteomes" id="UP000479692"/>
    </source>
</evidence>
<evidence type="ECO:0000256" key="1">
    <source>
        <dbReference type="SAM" id="SignalP"/>
    </source>
</evidence>
<proteinExistence type="predicted"/>